<feature type="coiled-coil region" evidence="1">
    <location>
        <begin position="20"/>
        <end position="47"/>
    </location>
</feature>
<evidence type="ECO:0000256" key="1">
    <source>
        <dbReference type="SAM" id="Coils"/>
    </source>
</evidence>
<dbReference type="EnsemblProtists" id="EKX53934">
    <property type="protein sequence ID" value="EKX53934"/>
    <property type="gene ID" value="GUITHDRAFT_100184"/>
</dbReference>
<feature type="coiled-coil region" evidence="1">
    <location>
        <begin position="86"/>
        <end position="124"/>
    </location>
</feature>
<sequence length="186" mass="20646">MLSLRSNLHGDGLLLMMEMQKGHNEAMDVLRSRVRSLEQEIESNKEDMSAILQIKDQLRTRSQECLELSTAFEEIEKENVESLAIAAQAKQAREDAERQLAEEIKRHTVEKNELVRQLKQEESKGEEGGASNVQARILLSHNSQDESATAFELVAVLSSLEERCKASDSALSSPSSLTPAGPELVS</sequence>
<dbReference type="KEGG" id="gtt:GUITHDRAFT_100184"/>
<protein>
    <submittedName>
        <fullName evidence="3 4">Uncharacterized protein</fullName>
    </submittedName>
</protein>
<accession>L1K056</accession>
<keyword evidence="5" id="KW-1185">Reference proteome</keyword>
<feature type="region of interest" description="Disordered" evidence="2">
    <location>
        <begin position="167"/>
        <end position="186"/>
    </location>
</feature>
<proteinExistence type="predicted"/>
<reference evidence="4" key="3">
    <citation type="submission" date="2015-06" db="UniProtKB">
        <authorList>
            <consortium name="EnsemblProtists"/>
        </authorList>
    </citation>
    <scope>IDENTIFICATION</scope>
</reference>
<dbReference type="EMBL" id="JH992968">
    <property type="protein sequence ID" value="EKX53934.1"/>
    <property type="molecule type" value="Genomic_DNA"/>
</dbReference>
<evidence type="ECO:0000256" key="2">
    <source>
        <dbReference type="SAM" id="MobiDB-lite"/>
    </source>
</evidence>
<dbReference type="RefSeq" id="XP_005840914.1">
    <property type="nucleotide sequence ID" value="XM_005840857.1"/>
</dbReference>
<organism evidence="3">
    <name type="scientific">Guillardia theta (strain CCMP2712)</name>
    <name type="common">Cryptophyte</name>
    <dbReference type="NCBI Taxonomy" id="905079"/>
    <lineage>
        <taxon>Eukaryota</taxon>
        <taxon>Cryptophyceae</taxon>
        <taxon>Pyrenomonadales</taxon>
        <taxon>Geminigeraceae</taxon>
        <taxon>Guillardia</taxon>
    </lineage>
</organism>
<dbReference type="GeneID" id="17310787"/>
<reference evidence="3 5" key="1">
    <citation type="journal article" date="2012" name="Nature">
        <title>Algal genomes reveal evolutionary mosaicism and the fate of nucleomorphs.</title>
        <authorList>
            <consortium name="DOE Joint Genome Institute"/>
            <person name="Curtis B.A."/>
            <person name="Tanifuji G."/>
            <person name="Burki F."/>
            <person name="Gruber A."/>
            <person name="Irimia M."/>
            <person name="Maruyama S."/>
            <person name="Arias M.C."/>
            <person name="Ball S.G."/>
            <person name="Gile G.H."/>
            <person name="Hirakawa Y."/>
            <person name="Hopkins J.F."/>
            <person name="Kuo A."/>
            <person name="Rensing S.A."/>
            <person name="Schmutz J."/>
            <person name="Symeonidi A."/>
            <person name="Elias M."/>
            <person name="Eveleigh R.J."/>
            <person name="Herman E.K."/>
            <person name="Klute M.J."/>
            <person name="Nakayama T."/>
            <person name="Obornik M."/>
            <person name="Reyes-Prieto A."/>
            <person name="Armbrust E.V."/>
            <person name="Aves S.J."/>
            <person name="Beiko R.G."/>
            <person name="Coutinho P."/>
            <person name="Dacks J.B."/>
            <person name="Durnford D.G."/>
            <person name="Fast N.M."/>
            <person name="Green B.R."/>
            <person name="Grisdale C.J."/>
            <person name="Hempel F."/>
            <person name="Henrissat B."/>
            <person name="Hoppner M.P."/>
            <person name="Ishida K."/>
            <person name="Kim E."/>
            <person name="Koreny L."/>
            <person name="Kroth P.G."/>
            <person name="Liu Y."/>
            <person name="Malik S.B."/>
            <person name="Maier U.G."/>
            <person name="McRose D."/>
            <person name="Mock T."/>
            <person name="Neilson J.A."/>
            <person name="Onodera N.T."/>
            <person name="Poole A.M."/>
            <person name="Pritham E.J."/>
            <person name="Richards T.A."/>
            <person name="Rocap G."/>
            <person name="Roy S.W."/>
            <person name="Sarai C."/>
            <person name="Schaack S."/>
            <person name="Shirato S."/>
            <person name="Slamovits C.H."/>
            <person name="Spencer D.F."/>
            <person name="Suzuki S."/>
            <person name="Worden A.Z."/>
            <person name="Zauner S."/>
            <person name="Barry K."/>
            <person name="Bell C."/>
            <person name="Bharti A.K."/>
            <person name="Crow J.A."/>
            <person name="Grimwood J."/>
            <person name="Kramer R."/>
            <person name="Lindquist E."/>
            <person name="Lucas S."/>
            <person name="Salamov A."/>
            <person name="McFadden G.I."/>
            <person name="Lane C.E."/>
            <person name="Keeling P.J."/>
            <person name="Gray M.W."/>
            <person name="Grigoriev I.V."/>
            <person name="Archibald J.M."/>
        </authorList>
    </citation>
    <scope>NUCLEOTIDE SEQUENCE</scope>
    <source>
        <strain evidence="3 5">CCMP2712</strain>
    </source>
</reference>
<keyword evidence="1" id="KW-0175">Coiled coil</keyword>
<evidence type="ECO:0000313" key="4">
    <source>
        <dbReference type="EnsemblProtists" id="EKX53934"/>
    </source>
</evidence>
<gene>
    <name evidence="3" type="ORF">GUITHDRAFT_100184</name>
</gene>
<evidence type="ECO:0000313" key="5">
    <source>
        <dbReference type="Proteomes" id="UP000011087"/>
    </source>
</evidence>
<reference evidence="5" key="2">
    <citation type="submission" date="2012-11" db="EMBL/GenBank/DDBJ databases">
        <authorList>
            <person name="Kuo A."/>
            <person name="Curtis B.A."/>
            <person name="Tanifuji G."/>
            <person name="Burki F."/>
            <person name="Gruber A."/>
            <person name="Irimia M."/>
            <person name="Maruyama S."/>
            <person name="Arias M.C."/>
            <person name="Ball S.G."/>
            <person name="Gile G.H."/>
            <person name="Hirakawa Y."/>
            <person name="Hopkins J.F."/>
            <person name="Rensing S.A."/>
            <person name="Schmutz J."/>
            <person name="Symeonidi A."/>
            <person name="Elias M."/>
            <person name="Eveleigh R.J."/>
            <person name="Herman E.K."/>
            <person name="Klute M.J."/>
            <person name="Nakayama T."/>
            <person name="Obornik M."/>
            <person name="Reyes-Prieto A."/>
            <person name="Armbrust E.V."/>
            <person name="Aves S.J."/>
            <person name="Beiko R.G."/>
            <person name="Coutinho P."/>
            <person name="Dacks J.B."/>
            <person name="Durnford D.G."/>
            <person name="Fast N.M."/>
            <person name="Green B.R."/>
            <person name="Grisdale C."/>
            <person name="Hempe F."/>
            <person name="Henrissat B."/>
            <person name="Hoppner M.P."/>
            <person name="Ishida K.-I."/>
            <person name="Kim E."/>
            <person name="Koreny L."/>
            <person name="Kroth P.G."/>
            <person name="Liu Y."/>
            <person name="Malik S.-B."/>
            <person name="Maier U.G."/>
            <person name="McRose D."/>
            <person name="Mock T."/>
            <person name="Neilson J.A."/>
            <person name="Onodera N.T."/>
            <person name="Poole A.M."/>
            <person name="Pritham E.J."/>
            <person name="Richards T.A."/>
            <person name="Rocap G."/>
            <person name="Roy S.W."/>
            <person name="Sarai C."/>
            <person name="Schaack S."/>
            <person name="Shirato S."/>
            <person name="Slamovits C.H."/>
            <person name="Spencer D.F."/>
            <person name="Suzuki S."/>
            <person name="Worden A.Z."/>
            <person name="Zauner S."/>
            <person name="Barry K."/>
            <person name="Bell C."/>
            <person name="Bharti A.K."/>
            <person name="Crow J.A."/>
            <person name="Grimwood J."/>
            <person name="Kramer R."/>
            <person name="Lindquist E."/>
            <person name="Lucas S."/>
            <person name="Salamov A."/>
            <person name="McFadden G.I."/>
            <person name="Lane C.E."/>
            <person name="Keeling P.J."/>
            <person name="Gray M.W."/>
            <person name="Grigoriev I.V."/>
            <person name="Archibald J.M."/>
        </authorList>
    </citation>
    <scope>NUCLEOTIDE SEQUENCE</scope>
    <source>
        <strain evidence="5">CCMP2712</strain>
    </source>
</reference>
<evidence type="ECO:0000313" key="3">
    <source>
        <dbReference type="EMBL" id="EKX53934.1"/>
    </source>
</evidence>
<dbReference type="Proteomes" id="UP000011087">
    <property type="component" value="Unassembled WGS sequence"/>
</dbReference>
<dbReference type="PaxDb" id="55529-EKX53934"/>
<feature type="compositionally biased region" description="Low complexity" evidence="2">
    <location>
        <begin position="167"/>
        <end position="180"/>
    </location>
</feature>
<dbReference type="AlphaFoldDB" id="L1K056"/>
<name>L1K056_GUITC</name>
<dbReference type="HOGENOM" id="CLU_1457111_0_0_1"/>